<evidence type="ECO:0000256" key="5">
    <source>
        <dbReference type="ARBA" id="ARBA00023306"/>
    </source>
</evidence>
<evidence type="ECO:0000256" key="4">
    <source>
        <dbReference type="ARBA" id="ARBA00022989"/>
    </source>
</evidence>
<keyword evidence="3 6" id="KW-0812">Transmembrane</keyword>
<dbReference type="Pfam" id="PF08478">
    <property type="entry name" value="POTRA_1"/>
    <property type="match status" value="1"/>
</dbReference>
<keyword evidence="4 6" id="KW-1133">Transmembrane helix</keyword>
<evidence type="ECO:0000256" key="1">
    <source>
        <dbReference type="ARBA" id="ARBA00022475"/>
    </source>
</evidence>
<dbReference type="EMBL" id="SPDS01000001">
    <property type="protein sequence ID" value="TFH56806.1"/>
    <property type="molecule type" value="Genomic_DNA"/>
</dbReference>
<accession>A0A2N7S3A3</accession>
<dbReference type="PANTHER" id="PTHR37820:SF1">
    <property type="entry name" value="CELL DIVISION PROTEIN FTSQ"/>
    <property type="match status" value="1"/>
</dbReference>
<dbReference type="Proteomes" id="UP000297638">
    <property type="component" value="Unassembled WGS sequence"/>
</dbReference>
<evidence type="ECO:0000256" key="6">
    <source>
        <dbReference type="SAM" id="Phobius"/>
    </source>
</evidence>
<evidence type="ECO:0000313" key="8">
    <source>
        <dbReference type="EMBL" id="PMQ20577.1"/>
    </source>
</evidence>
<name>A0A2N7S3A3_9MICC</name>
<evidence type="ECO:0000313" key="9">
    <source>
        <dbReference type="EMBL" id="TFH56806.1"/>
    </source>
</evidence>
<dbReference type="PANTHER" id="PTHR37820">
    <property type="entry name" value="CELL DIVISION PROTEIN DIVIB"/>
    <property type="match status" value="1"/>
</dbReference>
<evidence type="ECO:0000313" key="10">
    <source>
        <dbReference type="Proteomes" id="UP000235739"/>
    </source>
</evidence>
<proteinExistence type="predicted"/>
<reference evidence="9 11" key="2">
    <citation type="submission" date="2019-03" db="EMBL/GenBank/DDBJ databases">
        <title>Glutamicibacter sp. LJH19 genome.</title>
        <authorList>
            <person name="Sinai Borker S."/>
            <person name="Kumar R."/>
        </authorList>
    </citation>
    <scope>NUCLEOTIDE SEQUENCE [LARGE SCALE GENOMIC DNA]</scope>
    <source>
        <strain evidence="9 11">LJH19</strain>
    </source>
</reference>
<keyword evidence="1" id="KW-1003">Cell membrane</keyword>
<feature type="transmembrane region" description="Helical" evidence="6">
    <location>
        <begin position="21"/>
        <end position="42"/>
    </location>
</feature>
<dbReference type="RefSeq" id="WP_102597457.1">
    <property type="nucleotide sequence ID" value="NZ_JABUYH010000015.1"/>
</dbReference>
<keyword evidence="5" id="KW-0131">Cell cycle</keyword>
<dbReference type="GO" id="GO:0051301">
    <property type="term" value="P:cell division"/>
    <property type="evidence" value="ECO:0007669"/>
    <property type="project" value="UniProtKB-KW"/>
</dbReference>
<dbReference type="InterPro" id="IPR050487">
    <property type="entry name" value="FtsQ_DivIB"/>
</dbReference>
<evidence type="ECO:0000259" key="7">
    <source>
        <dbReference type="Pfam" id="PF08478"/>
    </source>
</evidence>
<sequence>MPEAAKVVELPESPEKKRRKILIIVAASIVVLSLAAVLILSFSPVIAAKKIEVTGTKLVNAKTLTESLEPLKGVPLPRISESKVQELIGEQPAIDEIVVKAQMPNTLVVEVLEAVPVAILIEGKKEYLVSETGKKLRTVGKKDKDKLPKIKASDATADPEQFKLLTGILSTVDANVLKEVSTATLSQAGFAELALPKKRTLIWGDAEKSALKNEVATIFLKELEKKGEGKTTIDVTNPENPVVY</sequence>
<dbReference type="Gene3D" id="3.10.20.310">
    <property type="entry name" value="membrane protein fhac"/>
    <property type="match status" value="1"/>
</dbReference>
<dbReference type="Proteomes" id="UP000235739">
    <property type="component" value="Unassembled WGS sequence"/>
</dbReference>
<organism evidence="8 10">
    <name type="scientific">Glutamicibacter arilaitensis</name>
    <dbReference type="NCBI Taxonomy" id="256701"/>
    <lineage>
        <taxon>Bacteria</taxon>
        <taxon>Bacillati</taxon>
        <taxon>Actinomycetota</taxon>
        <taxon>Actinomycetes</taxon>
        <taxon>Micrococcales</taxon>
        <taxon>Micrococcaceae</taxon>
        <taxon>Glutamicibacter</taxon>
    </lineage>
</organism>
<dbReference type="AlphaFoldDB" id="A0A2N7S3A3"/>
<keyword evidence="2" id="KW-0132">Cell division</keyword>
<evidence type="ECO:0000256" key="3">
    <source>
        <dbReference type="ARBA" id="ARBA00022692"/>
    </source>
</evidence>
<comment type="caution">
    <text evidence="8">The sequence shown here is derived from an EMBL/GenBank/DDBJ whole genome shotgun (WGS) entry which is preliminary data.</text>
</comment>
<keyword evidence="6" id="KW-0472">Membrane</keyword>
<protein>
    <submittedName>
        <fullName evidence="9">FtsQ-type POTRA domain-containing protein</fullName>
    </submittedName>
</protein>
<dbReference type="InterPro" id="IPR013685">
    <property type="entry name" value="POTRA_FtsQ_type"/>
</dbReference>
<dbReference type="EMBL" id="PNQX01000001">
    <property type="protein sequence ID" value="PMQ20577.1"/>
    <property type="molecule type" value="Genomic_DNA"/>
</dbReference>
<evidence type="ECO:0000313" key="11">
    <source>
        <dbReference type="Proteomes" id="UP000297638"/>
    </source>
</evidence>
<gene>
    <name evidence="8" type="ORF">CIK84_02930</name>
    <name evidence="9" type="ORF">EXY26_07210</name>
</gene>
<evidence type="ECO:0000256" key="2">
    <source>
        <dbReference type="ARBA" id="ARBA00022618"/>
    </source>
</evidence>
<feature type="domain" description="POTRA" evidence="7">
    <location>
        <begin position="48"/>
        <end position="113"/>
    </location>
</feature>
<reference evidence="8 10" key="1">
    <citation type="journal article" date="2017" name="Elife">
        <title>Extensive horizontal gene transfer in cheese-associated bacteria.</title>
        <authorList>
            <person name="Bonham K.S."/>
            <person name="Wolfe B.E."/>
            <person name="Dutton R.J."/>
        </authorList>
    </citation>
    <scope>NUCLEOTIDE SEQUENCE [LARGE SCALE GENOMIC DNA]</scope>
    <source>
        <strain evidence="8 10">JB182</strain>
    </source>
</reference>
<dbReference type="GO" id="GO:0005886">
    <property type="term" value="C:plasma membrane"/>
    <property type="evidence" value="ECO:0007669"/>
    <property type="project" value="TreeGrafter"/>
</dbReference>